<proteinExistence type="predicted"/>
<reference evidence="3" key="1">
    <citation type="journal article" date="2019" name="Int. J. Syst. Evol. Microbiol.">
        <title>The Global Catalogue of Microorganisms (GCM) 10K type strain sequencing project: providing services to taxonomists for standard genome sequencing and annotation.</title>
        <authorList>
            <consortium name="The Broad Institute Genomics Platform"/>
            <consortium name="The Broad Institute Genome Sequencing Center for Infectious Disease"/>
            <person name="Wu L."/>
            <person name="Ma J."/>
        </authorList>
    </citation>
    <scope>NUCLEOTIDE SEQUENCE [LARGE SCALE GENOMIC DNA]</scope>
    <source>
        <strain evidence="3">CGMCC 4.7466</strain>
    </source>
</reference>
<organism evidence="2 3">
    <name type="scientific">Negadavirga shengliensis</name>
    <dbReference type="NCBI Taxonomy" id="1389218"/>
    <lineage>
        <taxon>Bacteria</taxon>
        <taxon>Pseudomonadati</taxon>
        <taxon>Bacteroidota</taxon>
        <taxon>Cytophagia</taxon>
        <taxon>Cytophagales</taxon>
        <taxon>Cyclobacteriaceae</taxon>
        <taxon>Negadavirga</taxon>
    </lineage>
</organism>
<keyword evidence="3" id="KW-1185">Reference proteome</keyword>
<dbReference type="EMBL" id="JBHSJJ010000001">
    <property type="protein sequence ID" value="MFC4870431.1"/>
    <property type="molecule type" value="Genomic_DNA"/>
</dbReference>
<evidence type="ECO:0000313" key="2">
    <source>
        <dbReference type="EMBL" id="MFC4870431.1"/>
    </source>
</evidence>
<evidence type="ECO:0000259" key="1">
    <source>
        <dbReference type="Pfam" id="PF09413"/>
    </source>
</evidence>
<name>A0ABV9SVR7_9BACT</name>
<dbReference type="Pfam" id="PF09413">
    <property type="entry name" value="DUF2007"/>
    <property type="match status" value="1"/>
</dbReference>
<dbReference type="InterPro" id="IPR018551">
    <property type="entry name" value="DUF2007"/>
</dbReference>
<sequence length="68" mass="7663">MDKWHKVYETGSSIRAEIVKGVLEGKGVTAVIVNKKDPVYRIHGNYEIMVSSEEAIRAINIIDNEISF</sequence>
<dbReference type="RefSeq" id="WP_377060959.1">
    <property type="nucleotide sequence ID" value="NZ_JBHSJJ010000001.1"/>
</dbReference>
<accession>A0ABV9SVR7</accession>
<comment type="caution">
    <text evidence="2">The sequence shown here is derived from an EMBL/GenBank/DDBJ whole genome shotgun (WGS) entry which is preliminary data.</text>
</comment>
<feature type="domain" description="DUF2007" evidence="1">
    <location>
        <begin position="4"/>
        <end position="64"/>
    </location>
</feature>
<protein>
    <submittedName>
        <fullName evidence="2">Signal transducing protein</fullName>
    </submittedName>
</protein>
<gene>
    <name evidence="2" type="ORF">ACFPFU_01950</name>
</gene>
<evidence type="ECO:0000313" key="3">
    <source>
        <dbReference type="Proteomes" id="UP001595818"/>
    </source>
</evidence>
<dbReference type="Proteomes" id="UP001595818">
    <property type="component" value="Unassembled WGS sequence"/>
</dbReference>